<proteinExistence type="predicted"/>
<dbReference type="InterPro" id="IPR013762">
    <property type="entry name" value="Integrase-like_cat_sf"/>
</dbReference>
<dbReference type="InterPro" id="IPR002104">
    <property type="entry name" value="Integrase_catalytic"/>
</dbReference>
<evidence type="ECO:0000313" key="3">
    <source>
        <dbReference type="EMBL" id="RQG89333.1"/>
    </source>
</evidence>
<sequence>MNLQQHENRDDMKVWLSQSEVEQLLEAAENAQQRIAFALGVRCGLRSHEVLDVAPEDVVDTDSGTVLRVWHGKGDKFRETPVPRDLATTIRTVDDVRPESSSTSLVEISSTRSLRRWLRSTADELADETEDVGWEHLAFHDLRRTWATALASADVDPLLVCEYGGWNDLETFLDHYRGTFSPEARKRERQKVSWL</sequence>
<dbReference type="GO" id="GO:0015074">
    <property type="term" value="P:DNA integration"/>
    <property type="evidence" value="ECO:0007669"/>
    <property type="project" value="InterPro"/>
</dbReference>
<dbReference type="InterPro" id="IPR011010">
    <property type="entry name" value="DNA_brk_join_enz"/>
</dbReference>
<dbReference type="Proteomes" id="UP000282323">
    <property type="component" value="Unassembled WGS sequence"/>
</dbReference>
<dbReference type="GO" id="GO:0006310">
    <property type="term" value="P:DNA recombination"/>
    <property type="evidence" value="ECO:0007669"/>
    <property type="project" value="UniProtKB-KW"/>
</dbReference>
<evidence type="ECO:0000313" key="4">
    <source>
        <dbReference type="Proteomes" id="UP000282323"/>
    </source>
</evidence>
<dbReference type="OrthoDB" id="216982at2157"/>
<organism evidence="3 4">
    <name type="scientific">Natrarchaeobius chitinivorans</name>
    <dbReference type="NCBI Taxonomy" id="1679083"/>
    <lineage>
        <taxon>Archaea</taxon>
        <taxon>Methanobacteriati</taxon>
        <taxon>Methanobacteriota</taxon>
        <taxon>Stenosarchaea group</taxon>
        <taxon>Halobacteria</taxon>
        <taxon>Halobacteriales</taxon>
        <taxon>Natrialbaceae</taxon>
        <taxon>Natrarchaeobius</taxon>
    </lineage>
</organism>
<comment type="caution">
    <text evidence="3">The sequence shown here is derived from an EMBL/GenBank/DDBJ whole genome shotgun (WGS) entry which is preliminary data.</text>
</comment>
<name>A0A3N6LKJ0_NATCH</name>
<protein>
    <submittedName>
        <fullName evidence="3">Site-specific integrase</fullName>
    </submittedName>
</protein>
<dbReference type="EMBL" id="REGA01000048">
    <property type="protein sequence ID" value="RQG89333.1"/>
    <property type="molecule type" value="Genomic_DNA"/>
</dbReference>
<reference evidence="3 4" key="1">
    <citation type="submission" date="2018-10" db="EMBL/GenBank/DDBJ databases">
        <title>Natrarchaeobius chitinivorans gen. nov., sp. nov., and Natrarchaeobius haloalkaliphilus sp. nov., alkaliphilic, chitin-utilizing haloarchaea from hypersaline alkaline lakes.</title>
        <authorList>
            <person name="Sorokin D.Y."/>
            <person name="Elcheninov A.G."/>
            <person name="Kostrikina N.A."/>
            <person name="Bale N.J."/>
            <person name="Sinninghe Damste J.S."/>
            <person name="Khijniak T.V."/>
            <person name="Kublanov I.V."/>
            <person name="Toshchakov S.V."/>
        </authorList>
    </citation>
    <scope>NUCLEOTIDE SEQUENCE [LARGE SCALE GENOMIC DNA]</scope>
    <source>
        <strain evidence="3 4">AArcht4T</strain>
    </source>
</reference>
<dbReference type="RefSeq" id="WP_124197713.1">
    <property type="nucleotide sequence ID" value="NZ_REGA01000048.1"/>
</dbReference>
<dbReference type="Pfam" id="PF00589">
    <property type="entry name" value="Phage_integrase"/>
    <property type="match status" value="1"/>
</dbReference>
<dbReference type="GO" id="GO:0003677">
    <property type="term" value="F:DNA binding"/>
    <property type="evidence" value="ECO:0007669"/>
    <property type="project" value="InterPro"/>
</dbReference>
<dbReference type="SUPFAM" id="SSF56349">
    <property type="entry name" value="DNA breaking-rejoining enzymes"/>
    <property type="match status" value="1"/>
</dbReference>
<gene>
    <name evidence="3" type="ORF">EA473_22260</name>
</gene>
<accession>A0A3N6LKJ0</accession>
<dbReference type="PROSITE" id="PS51898">
    <property type="entry name" value="TYR_RECOMBINASE"/>
    <property type="match status" value="1"/>
</dbReference>
<evidence type="ECO:0000256" key="1">
    <source>
        <dbReference type="ARBA" id="ARBA00023172"/>
    </source>
</evidence>
<feature type="domain" description="Tyr recombinase" evidence="2">
    <location>
        <begin position="11"/>
        <end position="189"/>
    </location>
</feature>
<dbReference type="AlphaFoldDB" id="A0A3N6LKJ0"/>
<keyword evidence="1" id="KW-0233">DNA recombination</keyword>
<dbReference type="Gene3D" id="1.10.443.10">
    <property type="entry name" value="Intergrase catalytic core"/>
    <property type="match status" value="1"/>
</dbReference>
<evidence type="ECO:0000259" key="2">
    <source>
        <dbReference type="PROSITE" id="PS51898"/>
    </source>
</evidence>
<keyword evidence="4" id="KW-1185">Reference proteome</keyword>